<comment type="caution">
    <text evidence="2">The sequence shown here is derived from an EMBL/GenBank/DDBJ whole genome shotgun (WGS) entry which is preliminary data.</text>
</comment>
<protein>
    <submittedName>
        <fullName evidence="2">Uncharacterized protein</fullName>
    </submittedName>
</protein>
<keyword evidence="3" id="KW-1185">Reference proteome</keyword>
<organism evidence="2 3">
    <name type="scientific">Astrephomene gubernaculifera</name>
    <dbReference type="NCBI Taxonomy" id="47775"/>
    <lineage>
        <taxon>Eukaryota</taxon>
        <taxon>Viridiplantae</taxon>
        <taxon>Chlorophyta</taxon>
        <taxon>core chlorophytes</taxon>
        <taxon>Chlorophyceae</taxon>
        <taxon>CS clade</taxon>
        <taxon>Chlamydomonadales</taxon>
        <taxon>Astrephomenaceae</taxon>
        <taxon>Astrephomene</taxon>
    </lineage>
</organism>
<dbReference type="AlphaFoldDB" id="A0AAD3DVE3"/>
<accession>A0AAD3DVE3</accession>
<name>A0AAD3DVE3_9CHLO</name>
<feature type="region of interest" description="Disordered" evidence="1">
    <location>
        <begin position="78"/>
        <end position="108"/>
    </location>
</feature>
<sequence>AVDPVTGEEVLVLAQHDVTSKVVAERHLALVMEAEHRLLEQIFPRHILKHVTEECTAAEAAERSKAASSLAAAAAAAASAAAGGTGTGPSEGPANSSMSARGMNDPRWRPAVRDYTTLATWHPEVRACVSVGGA</sequence>
<evidence type="ECO:0000256" key="1">
    <source>
        <dbReference type="SAM" id="MobiDB-lite"/>
    </source>
</evidence>
<reference evidence="2 3" key="1">
    <citation type="journal article" date="2021" name="Sci. Rep.">
        <title>Genome sequencing of the multicellular alga Astrephomene provides insights into convergent evolution of germ-soma differentiation.</title>
        <authorList>
            <person name="Yamashita S."/>
            <person name="Yamamoto K."/>
            <person name="Matsuzaki R."/>
            <person name="Suzuki S."/>
            <person name="Yamaguchi H."/>
            <person name="Hirooka S."/>
            <person name="Minakuchi Y."/>
            <person name="Miyagishima S."/>
            <person name="Kawachi M."/>
            <person name="Toyoda A."/>
            <person name="Nozaki H."/>
        </authorList>
    </citation>
    <scope>NUCLEOTIDE SEQUENCE [LARGE SCALE GENOMIC DNA]</scope>
    <source>
        <strain evidence="2 3">NIES-4017</strain>
    </source>
</reference>
<evidence type="ECO:0000313" key="2">
    <source>
        <dbReference type="EMBL" id="GFR47837.1"/>
    </source>
</evidence>
<dbReference type="EMBL" id="BMAR01000020">
    <property type="protein sequence ID" value="GFR47837.1"/>
    <property type="molecule type" value="Genomic_DNA"/>
</dbReference>
<gene>
    <name evidence="2" type="ORF">Agub_g9617</name>
</gene>
<dbReference type="Proteomes" id="UP001054857">
    <property type="component" value="Unassembled WGS sequence"/>
</dbReference>
<feature type="non-terminal residue" evidence="2">
    <location>
        <position position="134"/>
    </location>
</feature>
<proteinExistence type="predicted"/>
<evidence type="ECO:0000313" key="3">
    <source>
        <dbReference type="Proteomes" id="UP001054857"/>
    </source>
</evidence>